<gene>
    <name evidence="7" type="ORF">CTEN210_08987</name>
</gene>
<dbReference type="SUPFAM" id="SSF57850">
    <property type="entry name" value="RING/U-box"/>
    <property type="match status" value="1"/>
</dbReference>
<evidence type="ECO:0000256" key="2">
    <source>
        <dbReference type="ARBA" id="ARBA00022771"/>
    </source>
</evidence>
<evidence type="ECO:0000313" key="7">
    <source>
        <dbReference type="EMBL" id="GFH52511.1"/>
    </source>
</evidence>
<dbReference type="InterPro" id="IPR018957">
    <property type="entry name" value="Znf_C3HC4_RING-type"/>
</dbReference>
<dbReference type="AlphaFoldDB" id="A0AAD3CUI3"/>
<dbReference type="Proteomes" id="UP001054902">
    <property type="component" value="Unassembled WGS sequence"/>
</dbReference>
<keyword evidence="8" id="KW-1185">Reference proteome</keyword>
<dbReference type="SMART" id="SM00248">
    <property type="entry name" value="ANK"/>
    <property type="match status" value="3"/>
</dbReference>
<dbReference type="PROSITE" id="PS00518">
    <property type="entry name" value="ZF_RING_1"/>
    <property type="match status" value="1"/>
</dbReference>
<dbReference type="GO" id="GO:0008270">
    <property type="term" value="F:zinc ion binding"/>
    <property type="evidence" value="ECO:0007669"/>
    <property type="project" value="UniProtKB-KW"/>
</dbReference>
<dbReference type="EMBL" id="BLLK01000045">
    <property type="protein sequence ID" value="GFH52511.1"/>
    <property type="molecule type" value="Genomic_DNA"/>
</dbReference>
<dbReference type="PROSITE" id="PS50089">
    <property type="entry name" value="ZF_RING_2"/>
    <property type="match status" value="1"/>
</dbReference>
<reference evidence="7 8" key="1">
    <citation type="journal article" date="2021" name="Sci. Rep.">
        <title>The genome of the diatom Chaetoceros tenuissimus carries an ancient integrated fragment of an extant virus.</title>
        <authorList>
            <person name="Hongo Y."/>
            <person name="Kimura K."/>
            <person name="Takaki Y."/>
            <person name="Yoshida Y."/>
            <person name="Baba S."/>
            <person name="Kobayashi G."/>
            <person name="Nagasaki K."/>
            <person name="Hano T."/>
            <person name="Tomaru Y."/>
        </authorList>
    </citation>
    <scope>NUCLEOTIDE SEQUENCE [LARGE SCALE GENOMIC DNA]</scope>
    <source>
        <strain evidence="7 8">NIES-3715</strain>
    </source>
</reference>
<dbReference type="SUPFAM" id="SSF48403">
    <property type="entry name" value="Ankyrin repeat"/>
    <property type="match status" value="1"/>
</dbReference>
<dbReference type="Gene3D" id="1.25.40.20">
    <property type="entry name" value="Ankyrin repeat-containing domain"/>
    <property type="match status" value="1"/>
</dbReference>
<dbReference type="InterPro" id="IPR017907">
    <property type="entry name" value="Znf_RING_CS"/>
</dbReference>
<keyword evidence="2 4" id="KW-0863">Zinc-finger</keyword>
<dbReference type="Pfam" id="PF12796">
    <property type="entry name" value="Ank_2"/>
    <property type="match status" value="1"/>
</dbReference>
<keyword evidence="3" id="KW-0862">Zinc</keyword>
<organism evidence="7 8">
    <name type="scientific">Chaetoceros tenuissimus</name>
    <dbReference type="NCBI Taxonomy" id="426638"/>
    <lineage>
        <taxon>Eukaryota</taxon>
        <taxon>Sar</taxon>
        <taxon>Stramenopiles</taxon>
        <taxon>Ochrophyta</taxon>
        <taxon>Bacillariophyta</taxon>
        <taxon>Coscinodiscophyceae</taxon>
        <taxon>Chaetocerotophycidae</taxon>
        <taxon>Chaetocerotales</taxon>
        <taxon>Chaetocerotaceae</taxon>
        <taxon>Chaetoceros</taxon>
    </lineage>
</organism>
<dbReference type="InterPro" id="IPR036770">
    <property type="entry name" value="Ankyrin_rpt-contain_sf"/>
</dbReference>
<sequence length="771" mass="87355">MGKKSKNKSKQNNKKKSELQQQQAQGRTGQDTTAAAAAPSEIDAPEDPLFHLLSKENADLLADKLLAPHRRHGLEPHLQDKDALSSYLYDVFYVSARLADYFAERLINGLYDETGDSMLWRLIINNEGDEFTLLAIVCQWKFFHLHHSWKGKGEMVKIVLAHPKVSVNELMPNRCNAAFLAAKYGSAKTLQYLIDAGCDLSQKDKYGTTLLCSAVEYPDPDVLRIVIKHVSPFEKRRVTDPETGEVAHLTAVDHIFNHYAGNGPISWQMLGSPPPVEKAAECFIMLRKCGVEMTNHPLMTHLTVISLCFDSVAEAKSRGIRYAEELWKLGMCMIGLWFPPIVQDQIDTYDIRAEVDVQQNLILECFLCNEEIDKRTKLYCGHTFCRDCILEYGKANSKCPVCCRQLCLDVSPNRDLQTRMNSDKIEEIKIEEMRSNDGNIERDWYERHVSLIKNLFSLSNEQVMTEAEELGLHTENVSRDDLYLNFVRLIEDGHFHYYKSGFEKSSLTITESFSNEGARVGEQVSVGAPVLETSASKNLAMRESIAIAPKAGPVWVEIKVKGIPILASISNNSRYTIVSPKFREIFSLKKIPNLTTKKLRGFKSRIGRAVCLEEFSFDFGGIEIKLRNAMECESFGVNKVGIQLGQDFLLSGRYCILSANISDDDSNSVFYVADGTCSWIVFQKSESLRYYSFDGAIIKKPLFHFKTSFHNEQLLIASVTPDCTILECSYCCRTFPAWKRSNCCDDVYYCDERCQKASRKIHKIRKPGCAK</sequence>
<comment type="caution">
    <text evidence="7">The sequence shown here is derived from an EMBL/GenBank/DDBJ whole genome shotgun (WGS) entry which is preliminary data.</text>
</comment>
<dbReference type="InterPro" id="IPR013083">
    <property type="entry name" value="Znf_RING/FYVE/PHD"/>
</dbReference>
<dbReference type="InterPro" id="IPR002110">
    <property type="entry name" value="Ankyrin_rpt"/>
</dbReference>
<dbReference type="Gene3D" id="3.30.40.10">
    <property type="entry name" value="Zinc/RING finger domain, C3HC4 (zinc finger)"/>
    <property type="match status" value="1"/>
</dbReference>
<feature type="domain" description="RING-type" evidence="6">
    <location>
        <begin position="365"/>
        <end position="402"/>
    </location>
</feature>
<evidence type="ECO:0000256" key="4">
    <source>
        <dbReference type="PROSITE-ProRule" id="PRU00175"/>
    </source>
</evidence>
<proteinExistence type="predicted"/>
<evidence type="ECO:0000256" key="5">
    <source>
        <dbReference type="SAM" id="MobiDB-lite"/>
    </source>
</evidence>
<protein>
    <recommendedName>
        <fullName evidence="6">RING-type domain-containing protein</fullName>
    </recommendedName>
</protein>
<evidence type="ECO:0000313" key="8">
    <source>
        <dbReference type="Proteomes" id="UP001054902"/>
    </source>
</evidence>
<feature type="compositionally biased region" description="Low complexity" evidence="5">
    <location>
        <begin position="19"/>
        <end position="38"/>
    </location>
</feature>
<accession>A0AAD3CUI3</accession>
<feature type="region of interest" description="Disordered" evidence="5">
    <location>
        <begin position="1"/>
        <end position="40"/>
    </location>
</feature>
<dbReference type="CDD" id="cd16449">
    <property type="entry name" value="RING-HC"/>
    <property type="match status" value="1"/>
</dbReference>
<dbReference type="Pfam" id="PF00097">
    <property type="entry name" value="zf-C3HC4"/>
    <property type="match status" value="1"/>
</dbReference>
<dbReference type="SMART" id="SM00184">
    <property type="entry name" value="RING"/>
    <property type="match status" value="1"/>
</dbReference>
<dbReference type="InterPro" id="IPR001841">
    <property type="entry name" value="Znf_RING"/>
</dbReference>
<name>A0AAD3CUI3_9STRA</name>
<evidence type="ECO:0000256" key="1">
    <source>
        <dbReference type="ARBA" id="ARBA00022723"/>
    </source>
</evidence>
<evidence type="ECO:0000256" key="3">
    <source>
        <dbReference type="ARBA" id="ARBA00022833"/>
    </source>
</evidence>
<evidence type="ECO:0000259" key="6">
    <source>
        <dbReference type="PROSITE" id="PS50089"/>
    </source>
</evidence>
<keyword evidence="1" id="KW-0479">Metal-binding</keyword>
<feature type="compositionally biased region" description="Basic residues" evidence="5">
    <location>
        <begin position="1"/>
        <end position="14"/>
    </location>
</feature>